<keyword evidence="2" id="KW-0121">Carboxypeptidase</keyword>
<dbReference type="SUPFAM" id="SSF55166">
    <property type="entry name" value="Hedgehog/DD-peptidase"/>
    <property type="match status" value="1"/>
</dbReference>
<keyword evidence="2" id="KW-0645">Protease</keyword>
<dbReference type="Pfam" id="PF02557">
    <property type="entry name" value="VanY"/>
    <property type="match status" value="1"/>
</dbReference>
<comment type="caution">
    <text evidence="2">The sequence shown here is derived from an EMBL/GenBank/DDBJ whole genome shotgun (WGS) entry which is preliminary data.</text>
</comment>
<keyword evidence="3" id="KW-1185">Reference proteome</keyword>
<feature type="domain" description="D-alanyl-D-alanine carboxypeptidase-like core" evidence="1">
    <location>
        <begin position="59"/>
        <end position="186"/>
    </location>
</feature>
<organism evidence="2 3">
    <name type="scientific">Thermostichus vulcanus str. 'Rupite'</name>
    <dbReference type="NCBI Taxonomy" id="2813851"/>
    <lineage>
        <taxon>Bacteria</taxon>
        <taxon>Bacillati</taxon>
        <taxon>Cyanobacteriota</taxon>
        <taxon>Cyanophyceae</taxon>
        <taxon>Thermostichales</taxon>
        <taxon>Thermostichaceae</taxon>
        <taxon>Thermostichus</taxon>
    </lineage>
</organism>
<evidence type="ECO:0000313" key="2">
    <source>
        <dbReference type="EMBL" id="MCJ2541814.1"/>
    </source>
</evidence>
<gene>
    <name evidence="2" type="ORF">JX360_02655</name>
</gene>
<dbReference type="Proteomes" id="UP000830835">
    <property type="component" value="Unassembled WGS sequence"/>
</dbReference>
<dbReference type="PANTHER" id="PTHR34385:SF1">
    <property type="entry name" value="PEPTIDOGLYCAN L-ALANYL-D-GLUTAMATE ENDOPEPTIDASE CWLK"/>
    <property type="match status" value="1"/>
</dbReference>
<dbReference type="GO" id="GO:0004180">
    <property type="term" value="F:carboxypeptidase activity"/>
    <property type="evidence" value="ECO:0007669"/>
    <property type="project" value="UniProtKB-KW"/>
</dbReference>
<dbReference type="InterPro" id="IPR003709">
    <property type="entry name" value="VanY-like_core_dom"/>
</dbReference>
<dbReference type="CDD" id="cd14852">
    <property type="entry name" value="LD-carboxypeptidase"/>
    <property type="match status" value="1"/>
</dbReference>
<name>A0ABT0C7Z5_THEVL</name>
<dbReference type="PANTHER" id="PTHR34385">
    <property type="entry name" value="D-ALANYL-D-ALANINE CARBOXYPEPTIDASE"/>
    <property type="match status" value="1"/>
</dbReference>
<keyword evidence="2" id="KW-0378">Hydrolase</keyword>
<evidence type="ECO:0000313" key="3">
    <source>
        <dbReference type="Proteomes" id="UP000830835"/>
    </source>
</evidence>
<accession>A0ABT0C7Z5</accession>
<dbReference type="InterPro" id="IPR052179">
    <property type="entry name" value="DD-CPase-like"/>
</dbReference>
<sequence>MLGSLALLGLEGQVWSPEAPVVSSGGGLPTGGIPFHWPYPVALEADLEAVSGPGGRVERLHREAAQAFRQMQQQAQASSISLVPISGFRDLSVQTALFRRQVQRQGSEQAAMRLSAPPGYSEHHTGYALDIGDGRHPQTHVQYSFAQTPAYAWLIQYGPQYGFELSFPPGNAQGVNYEPWHWRYVGSPQAASLFAQARLASRL</sequence>
<evidence type="ECO:0000259" key="1">
    <source>
        <dbReference type="Pfam" id="PF02557"/>
    </source>
</evidence>
<dbReference type="InterPro" id="IPR058193">
    <property type="entry name" value="VanY/YodJ_core_dom"/>
</dbReference>
<dbReference type="Gene3D" id="3.30.1380.10">
    <property type="match status" value="1"/>
</dbReference>
<protein>
    <submittedName>
        <fullName evidence="2">D-alanyl-D-alanine carboxypeptidase family protein</fullName>
    </submittedName>
</protein>
<proteinExistence type="predicted"/>
<dbReference type="InterPro" id="IPR009045">
    <property type="entry name" value="Zn_M74/Hedgehog-like"/>
</dbReference>
<dbReference type="EMBL" id="JAFIRA010000004">
    <property type="protein sequence ID" value="MCJ2541814.1"/>
    <property type="molecule type" value="Genomic_DNA"/>
</dbReference>
<reference evidence="2" key="1">
    <citation type="submission" date="2021-02" db="EMBL/GenBank/DDBJ databases">
        <title>The CRISPR/cas machinery reduction and long-range gene transfer in the hot spring cyanobacterium Synechococcus.</title>
        <authorList>
            <person name="Dvorak P."/>
            <person name="Jahodarova E."/>
            <person name="Hasler P."/>
            <person name="Poulickova A."/>
        </authorList>
    </citation>
    <scope>NUCLEOTIDE SEQUENCE</scope>
    <source>
        <strain evidence="2">Rupite</strain>
    </source>
</reference>